<reference evidence="3 4" key="1">
    <citation type="submission" date="2024-06" db="EMBL/GenBank/DDBJ databases">
        <title>The Natural Products Discovery Center: Release of the First 8490 Sequenced Strains for Exploring Actinobacteria Biosynthetic Diversity.</title>
        <authorList>
            <person name="Kalkreuter E."/>
            <person name="Kautsar S.A."/>
            <person name="Yang D."/>
            <person name="Bader C.D."/>
            <person name="Teijaro C.N."/>
            <person name="Fluegel L."/>
            <person name="Davis C.M."/>
            <person name="Simpson J.R."/>
            <person name="Lauterbach L."/>
            <person name="Steele A.D."/>
            <person name="Gui C."/>
            <person name="Meng S."/>
            <person name="Li G."/>
            <person name="Viehrig K."/>
            <person name="Ye F."/>
            <person name="Su P."/>
            <person name="Kiefer A.F."/>
            <person name="Nichols A."/>
            <person name="Cepeda A.J."/>
            <person name="Yan W."/>
            <person name="Fan B."/>
            <person name="Jiang Y."/>
            <person name="Adhikari A."/>
            <person name="Zheng C.-J."/>
            <person name="Schuster L."/>
            <person name="Cowan T.M."/>
            <person name="Smanski M.J."/>
            <person name="Chevrette M.G."/>
            <person name="De Carvalho L.P.S."/>
            <person name="Shen B."/>
        </authorList>
    </citation>
    <scope>NUCLEOTIDE SEQUENCE [LARGE SCALE GENOMIC DNA]</scope>
    <source>
        <strain evidence="3 4">NPDC033843</strain>
    </source>
</reference>
<dbReference type="RefSeq" id="WP_361704872.1">
    <property type="nucleotide sequence ID" value="NZ_JBEZVE010000012.1"/>
</dbReference>
<feature type="signal peptide" evidence="2">
    <location>
        <begin position="1"/>
        <end position="20"/>
    </location>
</feature>
<evidence type="ECO:0000313" key="3">
    <source>
        <dbReference type="EMBL" id="MEU3783622.1"/>
    </source>
</evidence>
<accession>A0ABV2ZM35</accession>
<evidence type="ECO:0008006" key="5">
    <source>
        <dbReference type="Google" id="ProtNLM"/>
    </source>
</evidence>
<dbReference type="PROSITE" id="PS51257">
    <property type="entry name" value="PROKAR_LIPOPROTEIN"/>
    <property type="match status" value="1"/>
</dbReference>
<dbReference type="EMBL" id="JBEZVE010000012">
    <property type="protein sequence ID" value="MEU3783622.1"/>
    <property type="molecule type" value="Genomic_DNA"/>
</dbReference>
<proteinExistence type="predicted"/>
<feature type="compositionally biased region" description="Low complexity" evidence="1">
    <location>
        <begin position="38"/>
        <end position="52"/>
    </location>
</feature>
<feature type="chain" id="PRO_5046396744" description="Lipoprotein" evidence="2">
    <location>
        <begin position="21"/>
        <end position="203"/>
    </location>
</feature>
<feature type="region of interest" description="Disordered" evidence="1">
    <location>
        <begin position="26"/>
        <end position="57"/>
    </location>
</feature>
<protein>
    <recommendedName>
        <fullName evidence="5">Lipoprotein</fullName>
    </recommendedName>
</protein>
<organism evidence="3 4">
    <name type="scientific">Streptomyces sp. 900129855</name>
    <dbReference type="NCBI Taxonomy" id="3155129"/>
    <lineage>
        <taxon>Bacteria</taxon>
        <taxon>Bacillati</taxon>
        <taxon>Actinomycetota</taxon>
        <taxon>Actinomycetes</taxon>
        <taxon>Kitasatosporales</taxon>
        <taxon>Streptomycetaceae</taxon>
        <taxon>Streptomyces</taxon>
    </lineage>
</organism>
<evidence type="ECO:0000256" key="1">
    <source>
        <dbReference type="SAM" id="MobiDB-lite"/>
    </source>
</evidence>
<comment type="caution">
    <text evidence="3">The sequence shown here is derived from an EMBL/GenBank/DDBJ whole genome shotgun (WGS) entry which is preliminary data.</text>
</comment>
<dbReference type="Proteomes" id="UP001550739">
    <property type="component" value="Unassembled WGS sequence"/>
</dbReference>
<gene>
    <name evidence="3" type="ORF">AB0E89_24255</name>
</gene>
<evidence type="ECO:0000256" key="2">
    <source>
        <dbReference type="SAM" id="SignalP"/>
    </source>
</evidence>
<keyword evidence="4" id="KW-1185">Reference proteome</keyword>
<sequence length="203" mass="20939">MHLRKALVIGITLVSLTAVAGCASDDDKAKGKGNSTDSGGKSPVVSSSGSTGQDAGGGLPKAADLASIAYYVNKHTPCLDLKTGADYDANHDGDKTAWGADEAAAPSWGIKERGVCNDGSNDPVALLSVADMKKFQTAAKAHNEKFLVGQDFAVVPVGSQAIQELRKSELLFLTCDPDFSAPSGFQKSPGLVDGCVLSDYFDG</sequence>
<evidence type="ECO:0000313" key="4">
    <source>
        <dbReference type="Proteomes" id="UP001550739"/>
    </source>
</evidence>
<keyword evidence="2" id="KW-0732">Signal</keyword>
<name>A0ABV2ZM35_9ACTN</name>